<evidence type="ECO:0000256" key="1">
    <source>
        <dbReference type="ARBA" id="ARBA00004245"/>
    </source>
</evidence>
<dbReference type="AlphaFoldDB" id="A0A0N5CZT4"/>
<dbReference type="GO" id="GO:0000226">
    <property type="term" value="P:microtubule cytoskeleton organization"/>
    <property type="evidence" value="ECO:0007669"/>
    <property type="project" value="UniProtKB-ARBA"/>
</dbReference>
<keyword evidence="2" id="KW-0963">Cytoplasm</keyword>
<evidence type="ECO:0000256" key="2">
    <source>
        <dbReference type="ARBA" id="ARBA00022490"/>
    </source>
</evidence>
<dbReference type="WBParaSite" id="TCLT_0000602101-mRNA-1">
    <property type="protein sequence ID" value="TCLT_0000602101-mRNA-1"/>
    <property type="gene ID" value="TCLT_0000602101"/>
</dbReference>
<dbReference type="Pfam" id="PF21041">
    <property type="entry name" value="XMAP215_CLASP_TOG"/>
    <property type="match status" value="1"/>
</dbReference>
<dbReference type="Gene3D" id="1.25.10.10">
    <property type="entry name" value="Leucine-rich Repeat Variant"/>
    <property type="match status" value="1"/>
</dbReference>
<sequence>MLNRLIVWIKRDPQWFTKFAKKGDLFKQFEVLLADNRWEIQHQCIKFLHDAMPTFGNIRNACHPLFGSIFQKVIVGFLLNDKIEDAIIEEALREIPNLLIPEFTNQSWKTLIDGLTKIMILNPSAKRQESVACLLAHFNGSYYYKVLLNAKHFNFVDTFPEDTKSGPCMDVELRYRFGIIPVTTSNQLNSESDPLLRLSALEQVKKIINEITFEDKRKFATHLHSYFLTLGNILDDLNFKVISVCLDVLQLTLEKIGSYISPYTQQIVGLVSKHFGSQKLSLKQKIMIICMITMQYSSSKNVISHLCVYSEHRSSRIREEILNIITASLLKFDSSSINLKAIGDVVVPLTVDPKRRVRLAAFELFAVVVHCSNDSVKELLKSVTDLEQKYGNYGLLSAIKVRISRKTLPKIRRDGLIEYATPLDSDVSINKLRYSTENLDYQWIMSGSSESSNMFSRLFKPLNFKFNLILPTASVIKFPSSNLEESSIKNSEEQVKSLNGSSIKLNEVNLTFYLIQLI</sequence>
<proteinExistence type="predicted"/>
<organism evidence="7">
    <name type="scientific">Thelazia callipaeda</name>
    <name type="common">Oriental eyeworm</name>
    <name type="synonym">Parasitic nematode</name>
    <dbReference type="NCBI Taxonomy" id="103827"/>
    <lineage>
        <taxon>Eukaryota</taxon>
        <taxon>Metazoa</taxon>
        <taxon>Ecdysozoa</taxon>
        <taxon>Nematoda</taxon>
        <taxon>Chromadorea</taxon>
        <taxon>Rhabditida</taxon>
        <taxon>Spirurina</taxon>
        <taxon>Spiruromorpha</taxon>
        <taxon>Thelazioidea</taxon>
        <taxon>Thelaziidae</taxon>
        <taxon>Thelazia</taxon>
    </lineage>
</organism>
<dbReference type="GO" id="GO:0005929">
    <property type="term" value="C:cilium"/>
    <property type="evidence" value="ECO:0007669"/>
    <property type="project" value="TreeGrafter"/>
</dbReference>
<dbReference type="PANTHER" id="PTHR21567:SF87">
    <property type="entry name" value="CRESCERIN-LIKE PROTEIN CHE-12"/>
    <property type="match status" value="1"/>
</dbReference>
<evidence type="ECO:0000313" key="7">
    <source>
        <dbReference type="WBParaSite" id="TCLT_0000602101-mRNA-1"/>
    </source>
</evidence>
<evidence type="ECO:0000259" key="4">
    <source>
        <dbReference type="SMART" id="SM01349"/>
    </source>
</evidence>
<accession>A0A0N5CZT4</accession>
<dbReference type="Proteomes" id="UP000276776">
    <property type="component" value="Unassembled WGS sequence"/>
</dbReference>
<comment type="subcellular location">
    <subcellularLocation>
        <location evidence="1">Cytoplasm</location>
        <location evidence="1">Cytoskeleton</location>
    </subcellularLocation>
</comment>
<dbReference type="InterPro" id="IPR034085">
    <property type="entry name" value="TOG"/>
</dbReference>
<dbReference type="GO" id="GO:0008017">
    <property type="term" value="F:microtubule binding"/>
    <property type="evidence" value="ECO:0007669"/>
    <property type="project" value="TreeGrafter"/>
</dbReference>
<dbReference type="OMA" id="KIAMCLR"/>
<dbReference type="SUPFAM" id="SSF48371">
    <property type="entry name" value="ARM repeat"/>
    <property type="match status" value="1"/>
</dbReference>
<evidence type="ECO:0000313" key="5">
    <source>
        <dbReference type="EMBL" id="VDN03323.1"/>
    </source>
</evidence>
<gene>
    <name evidence="5" type="ORF">TCLT_LOCUS6010</name>
</gene>
<dbReference type="InterPro" id="IPR016024">
    <property type="entry name" value="ARM-type_fold"/>
</dbReference>
<feature type="domain" description="TOG" evidence="4">
    <location>
        <begin position="169"/>
        <end position="398"/>
    </location>
</feature>
<dbReference type="EMBL" id="UYYF01004381">
    <property type="protein sequence ID" value="VDN03323.1"/>
    <property type="molecule type" value="Genomic_DNA"/>
</dbReference>
<dbReference type="OrthoDB" id="63891at2759"/>
<dbReference type="PANTHER" id="PTHR21567">
    <property type="entry name" value="CLASP"/>
    <property type="match status" value="1"/>
</dbReference>
<keyword evidence="3" id="KW-0206">Cytoskeleton</keyword>
<dbReference type="SMART" id="SM01349">
    <property type="entry name" value="TOG"/>
    <property type="match status" value="1"/>
</dbReference>
<dbReference type="GO" id="GO:0005881">
    <property type="term" value="C:cytoplasmic microtubule"/>
    <property type="evidence" value="ECO:0007669"/>
    <property type="project" value="TreeGrafter"/>
</dbReference>
<keyword evidence="6" id="KW-1185">Reference proteome</keyword>
<evidence type="ECO:0000313" key="6">
    <source>
        <dbReference type="Proteomes" id="UP000276776"/>
    </source>
</evidence>
<dbReference type="InterPro" id="IPR048491">
    <property type="entry name" value="XMAP215_CLASP_TOG"/>
</dbReference>
<protein>
    <submittedName>
        <fullName evidence="7">TOG domain-containing protein</fullName>
    </submittedName>
</protein>
<name>A0A0N5CZT4_THECL</name>
<reference evidence="7" key="1">
    <citation type="submission" date="2017-02" db="UniProtKB">
        <authorList>
            <consortium name="WormBaseParasite"/>
        </authorList>
    </citation>
    <scope>IDENTIFICATION</scope>
</reference>
<dbReference type="InterPro" id="IPR011989">
    <property type="entry name" value="ARM-like"/>
</dbReference>
<evidence type="ECO:0000256" key="3">
    <source>
        <dbReference type="ARBA" id="ARBA00023212"/>
    </source>
</evidence>
<reference evidence="5 6" key="2">
    <citation type="submission" date="2018-11" db="EMBL/GenBank/DDBJ databases">
        <authorList>
            <consortium name="Pathogen Informatics"/>
        </authorList>
    </citation>
    <scope>NUCLEOTIDE SEQUENCE [LARGE SCALE GENOMIC DNA]</scope>
</reference>